<dbReference type="Pfam" id="PF07653">
    <property type="entry name" value="SH3_2"/>
    <property type="match status" value="1"/>
</dbReference>
<dbReference type="SUPFAM" id="SSF50156">
    <property type="entry name" value="PDZ domain-like"/>
    <property type="match status" value="1"/>
</dbReference>
<evidence type="ECO:0000313" key="10">
    <source>
        <dbReference type="EMBL" id="CAF3837583.1"/>
    </source>
</evidence>
<evidence type="ECO:0000259" key="6">
    <source>
        <dbReference type="PROSITE" id="PS50002"/>
    </source>
</evidence>
<dbReference type="InterPro" id="IPR008144">
    <property type="entry name" value="Guanylate_kin-like_dom"/>
</dbReference>
<comment type="caution">
    <text evidence="9">The sequence shown here is derived from an EMBL/GenBank/DDBJ whole genome shotgun (WGS) entry which is preliminary data.</text>
</comment>
<dbReference type="PROSITE" id="PS50106">
    <property type="entry name" value="PDZ"/>
    <property type="match status" value="1"/>
</dbReference>
<dbReference type="EMBL" id="CAJOBC010004695">
    <property type="protein sequence ID" value="CAF3837583.1"/>
    <property type="molecule type" value="Genomic_DNA"/>
</dbReference>
<evidence type="ECO:0000313" key="11">
    <source>
        <dbReference type="Proteomes" id="UP000663829"/>
    </source>
</evidence>
<dbReference type="PANTHER" id="PTHR23122">
    <property type="entry name" value="MEMBRANE-ASSOCIATED GUANYLATE KINASE MAGUK"/>
    <property type="match status" value="1"/>
</dbReference>
<organism evidence="9 11">
    <name type="scientific">Didymodactylos carnosus</name>
    <dbReference type="NCBI Taxonomy" id="1234261"/>
    <lineage>
        <taxon>Eukaryota</taxon>
        <taxon>Metazoa</taxon>
        <taxon>Spiralia</taxon>
        <taxon>Gnathifera</taxon>
        <taxon>Rotifera</taxon>
        <taxon>Eurotatoria</taxon>
        <taxon>Bdelloidea</taxon>
        <taxon>Philodinida</taxon>
        <taxon>Philodinidae</taxon>
        <taxon>Didymodactylos</taxon>
    </lineage>
</organism>
<dbReference type="SMART" id="SM00326">
    <property type="entry name" value="SH3"/>
    <property type="match status" value="1"/>
</dbReference>
<dbReference type="InterPro" id="IPR001478">
    <property type="entry name" value="PDZ"/>
</dbReference>
<dbReference type="SMART" id="SM00228">
    <property type="entry name" value="PDZ"/>
    <property type="match status" value="1"/>
</dbReference>
<evidence type="ECO:0000313" key="9">
    <source>
        <dbReference type="EMBL" id="CAF1070437.1"/>
    </source>
</evidence>
<dbReference type="SUPFAM" id="SSF50044">
    <property type="entry name" value="SH3-domain"/>
    <property type="match status" value="1"/>
</dbReference>
<feature type="compositionally biased region" description="Polar residues" evidence="5">
    <location>
        <begin position="103"/>
        <end position="112"/>
    </location>
</feature>
<evidence type="ECO:0000256" key="5">
    <source>
        <dbReference type="SAM" id="MobiDB-lite"/>
    </source>
</evidence>
<dbReference type="InterPro" id="IPR027417">
    <property type="entry name" value="P-loop_NTPase"/>
</dbReference>
<proteinExistence type="inferred from homology"/>
<sequence>MYFRVYWTFDTPLTVFIYIYETKRENERKNSKMSFIKKNVVHSSSINTKNGTLNEQQENIIINSSITTDILLNDYEKLKEILQTQIFQNTFDLYQKMVGITEAPQSQDEQPPSNSSTLSSTSFLDPATITNSNSTITTTPNSLSQKITFEVEQEQNIEKIPIIMDKMHRICFETLLNELIDYKLTKTDHEWNDLLNILNNQIFRSVIQAYDQTYETMSMKKRTNSRTSSTKSIDHNEKSHSDKFCEETKSIMIVIQPTEEVKDAHDIILPPSSSSWRSQTMIIQSGDDTSKLTDQDDQKLYASKLEQYSCQKLKIIRIDKRLDEPLGCTIRADKDSILISRIIHGGVCEQDKNLFQINDEILEINFHTIRGRTVNDVVELIDRLQGQLIFLILPSTTTTTTITNEQQINPTFINDNLLKNFYIRTLFKYDPDDDPYLPCKDLGLFFCYGDILHVVNQQDENWWQAYRVGDVEIQQLAGMIPSQTFQEKRFHMIKTLLENDDDENENEIKKKHNLNIIRSCFKKLKNSQQQLNDMKQQTIEQTKNISSDIRAYVHVQWYTPSPDRKRPIVLIGPPSIGRHELRQRLMLSTDLSSIIDVAVPHTSRTQKSYEINGKDYYFISRNIFERQIQEQKFVEYGEYEKNLYGTSKESIENCCYKLNKICILNLYPDALLSLKYSNILPFIIYIQPPNIEKLKLLKINNQLLQMKENDLLDIISKGHQIEMKYGYLFDKILCNYDMEQTYQQLKTLILDIQYRSMWIPTCWFSKTILEQF</sequence>
<dbReference type="InterPro" id="IPR008145">
    <property type="entry name" value="GK/Ca_channel_bsu"/>
</dbReference>
<comment type="similarity">
    <text evidence="1">Belongs to the MAGUK family.</text>
</comment>
<feature type="domain" description="SH3" evidence="6">
    <location>
        <begin position="418"/>
        <end position="490"/>
    </location>
</feature>
<dbReference type="Gene3D" id="3.40.50.300">
    <property type="entry name" value="P-loop containing nucleotide triphosphate hydrolases"/>
    <property type="match status" value="1"/>
</dbReference>
<reference evidence="9" key="1">
    <citation type="submission" date="2021-02" db="EMBL/GenBank/DDBJ databases">
        <authorList>
            <person name="Nowell W R."/>
        </authorList>
    </citation>
    <scope>NUCLEOTIDE SEQUENCE</scope>
</reference>
<dbReference type="InterPro" id="IPR020590">
    <property type="entry name" value="Guanylate_kinase_CS"/>
</dbReference>
<keyword evidence="2 3" id="KW-0728">SH3 domain</keyword>
<dbReference type="EMBL" id="CAJNOQ010004695">
    <property type="protein sequence ID" value="CAF1070437.1"/>
    <property type="molecule type" value="Genomic_DNA"/>
</dbReference>
<dbReference type="Proteomes" id="UP000681722">
    <property type="component" value="Unassembled WGS sequence"/>
</dbReference>
<dbReference type="InterPro" id="IPR001452">
    <property type="entry name" value="SH3_domain"/>
</dbReference>
<name>A0A814LUV3_9BILA</name>
<dbReference type="Pfam" id="PF00625">
    <property type="entry name" value="Guanylate_kin"/>
    <property type="match status" value="1"/>
</dbReference>
<keyword evidence="11" id="KW-1185">Reference proteome</keyword>
<dbReference type="Pfam" id="PF00595">
    <property type="entry name" value="PDZ"/>
    <property type="match status" value="1"/>
</dbReference>
<feature type="domain" description="PDZ" evidence="8">
    <location>
        <begin position="315"/>
        <end position="396"/>
    </location>
</feature>
<dbReference type="SUPFAM" id="SSF52540">
    <property type="entry name" value="P-loop containing nucleoside triphosphate hydrolases"/>
    <property type="match status" value="1"/>
</dbReference>
<dbReference type="InterPro" id="IPR036034">
    <property type="entry name" value="PDZ_sf"/>
</dbReference>
<evidence type="ECO:0000256" key="1">
    <source>
        <dbReference type="ARBA" id="ARBA00007014"/>
    </source>
</evidence>
<dbReference type="SMART" id="SM00072">
    <property type="entry name" value="GuKc"/>
    <property type="match status" value="1"/>
</dbReference>
<dbReference type="InterPro" id="IPR050716">
    <property type="entry name" value="MAGUK"/>
</dbReference>
<feature type="domain" description="Guanylate kinase-like" evidence="7">
    <location>
        <begin position="565"/>
        <end position="750"/>
    </location>
</feature>
<dbReference type="Proteomes" id="UP000663829">
    <property type="component" value="Unassembled WGS sequence"/>
</dbReference>
<evidence type="ECO:0000259" key="7">
    <source>
        <dbReference type="PROSITE" id="PS50052"/>
    </source>
</evidence>
<evidence type="ECO:0000256" key="4">
    <source>
        <dbReference type="SAM" id="Coils"/>
    </source>
</evidence>
<dbReference type="PROSITE" id="PS00856">
    <property type="entry name" value="GUANYLATE_KINASE_1"/>
    <property type="match status" value="1"/>
</dbReference>
<accession>A0A814LUV3</accession>
<dbReference type="Gene3D" id="2.30.30.40">
    <property type="entry name" value="SH3 Domains"/>
    <property type="match status" value="1"/>
</dbReference>
<feature type="region of interest" description="Disordered" evidence="5">
    <location>
        <begin position="218"/>
        <end position="240"/>
    </location>
</feature>
<feature type="region of interest" description="Disordered" evidence="5">
    <location>
        <begin position="103"/>
        <end position="124"/>
    </location>
</feature>
<evidence type="ECO:0000256" key="3">
    <source>
        <dbReference type="PROSITE-ProRule" id="PRU00192"/>
    </source>
</evidence>
<gene>
    <name evidence="9" type="ORF">GPM918_LOCUS17246</name>
    <name evidence="10" type="ORF">SRO942_LOCUS17245</name>
</gene>
<protein>
    <submittedName>
        <fullName evidence="9">Uncharacterized protein</fullName>
    </submittedName>
</protein>
<dbReference type="OrthoDB" id="43580at2759"/>
<evidence type="ECO:0000259" key="8">
    <source>
        <dbReference type="PROSITE" id="PS50106"/>
    </source>
</evidence>
<dbReference type="InterPro" id="IPR036028">
    <property type="entry name" value="SH3-like_dom_sf"/>
</dbReference>
<dbReference type="PROSITE" id="PS50052">
    <property type="entry name" value="GUANYLATE_KINASE_2"/>
    <property type="match status" value="1"/>
</dbReference>
<keyword evidence="4" id="KW-0175">Coiled coil</keyword>
<dbReference type="AlphaFoldDB" id="A0A814LUV3"/>
<dbReference type="Gene3D" id="2.30.42.10">
    <property type="match status" value="1"/>
</dbReference>
<feature type="coiled-coil region" evidence="4">
    <location>
        <begin position="517"/>
        <end position="544"/>
    </location>
</feature>
<evidence type="ECO:0000256" key="2">
    <source>
        <dbReference type="ARBA" id="ARBA00022443"/>
    </source>
</evidence>
<dbReference type="PROSITE" id="PS50002">
    <property type="entry name" value="SH3"/>
    <property type="match status" value="1"/>
</dbReference>
<feature type="compositionally biased region" description="Low complexity" evidence="5">
    <location>
        <begin position="113"/>
        <end position="124"/>
    </location>
</feature>